<dbReference type="SUPFAM" id="SSF55550">
    <property type="entry name" value="SH2 domain"/>
    <property type="match status" value="1"/>
</dbReference>
<dbReference type="Pfam" id="PF10409">
    <property type="entry name" value="PTEN_C2"/>
    <property type="match status" value="1"/>
</dbReference>
<sequence length="1593" mass="175919">MPWIKSCLCHQEKKKSPTISPPIHLLLKNDDGITNDGHVGVFQGPSHTFRCKTFKKPRPCHLCHQPILNEGSCCRICKYVCHKVCESKEAAQRYTDTSWKIFLQNRKNATLPSLKENTEDSLKKSNSQPPTTNGMSGPKQVTVEITEYDVRRRAPLVEIESTQEYDSSSCDIYEKVQNANEPRRVVQIERVAVTYEPVERYDGDITMHTHDEPVKNGQEVKKMLRSNSYTSGFAGGGMGDPLTSQPRGGGRSCAAPDTNGGGMDLGYVTERIIAMWFPAIMSPNQYRHAQRQAALMLANKHGDNYMVFNLSEPKRVLRNEHKHVKEVGWASELAPPLERLCSVCKDIDSWLAGDQHRIAVLHVRGNKDKLGVIVAAYMHYSSICGNAEQALDRFSMRKFLDDNVGPLRLPSNKRYVDYFAGLLSHNIKINAAPMYLTHVTVLGAPSFQDGGCRAFLKIYEGHTPVYTSGVYSVSDGIQQFTVNVTTEGRKGLPLRGDILVKCYHRREEGREPVFACQFHTCAVADHTLSFTRQELDIACNDHRFPMDGAVELHFSPGGEARHPVPAPTPAVPVSPANDDPIVRMDSPLLIEEYEPDGDYDDEECNHTFGPLDGSLYATIAKKPELSPGAVSSSLTVSMDSGISSAGHHQAKPGASLGATTTTATLSSSSPPPASSSAGSSHPSPSAASATTAEDQHRELDELLSDMLLTVQSIPDVQTTATRQYQARYGAQNAAATGAGEDEQGIPYHARQTSQPFSYGVNSNMIGDSKKLSSPSLVRKATVNRSHGDTLQKVQAQVCPNFNSKSNSYNNYGYSKSPYHNNSHSYSSSPAKYDPIDDIFTASALNAKPKKNLSRDEYYREETKRYDPLKRSLTEGTIQRNREKIYKDSVGTYSDSESLSPPGQFRNNTRSPEFHETYTTGNNLTWLQRQQQKLKERREMQLREERQPHETRLLSELKSVQSRHMRPTASHRLDGYTSDTTAFADDDDDYTIPLHINTTPKTGTLGSTSSYSTLKSNYSSTKERPFMSVKRAHDLNSQNRDHQTAAQLLAANPLGHALRTPPDSGLLSTVEDHYKVSGTTNGGLTTVGITSSSEDSPPSSTATDQHLQDSAHRLNALNDLIANLSGSGSDHSSNSPNSTTCAAWQYREEAHTWQSQSFSEVDSGSSPRPQTPAFPVARTPYMNNTPTPTPTVQFDLPSERLPPKSPNTQRRLSFPSSTKNMKWSLSPERKDRPTSPSDFTNGSITEYSHVTHRSVSATPTSGHRDISETYQHSPKSPSYNGPSSPTVYYDTSRRSSLTSGNESPHEVSAANVKFVRDTSKYWYKPTISREQAIQMLRDKSPGTFVVRDSNSFPGAFGLAVRVATVPPTAPNRSGSADDLIRHFLIEPTSRGVRLKGCQGEPVFSSLSALVYQHSITPMALPCRLLLPQEDFVSSDRQGQHSLYTQGAACNVLYLDSVDMESLTGPQAVKKAVLNLFQKSPTTATAVVHFKVNDQGVTLTDNKRKLFFRRHYPITTVSYCGIDPEERRWLVTAEDAGGVKSSNRIFGFVARKSNVSNPDNQCHLFAELEPEQPATAIVNFLNKILSSSGIKPNIV</sequence>
<feature type="region of interest" description="Disordered" evidence="11">
    <location>
        <begin position="1154"/>
        <end position="1306"/>
    </location>
</feature>
<dbReference type="PANTHER" id="PTHR45734">
    <property type="entry name" value="TENSIN"/>
    <property type="match status" value="1"/>
</dbReference>
<dbReference type="InterPro" id="IPR006020">
    <property type="entry name" value="PTB/PI_dom"/>
</dbReference>
<dbReference type="OrthoDB" id="6273691at2759"/>
<feature type="region of interest" description="Disordered" evidence="11">
    <location>
        <begin position="641"/>
        <end position="695"/>
    </location>
</feature>
<dbReference type="GO" id="GO:0004721">
    <property type="term" value="F:phosphoprotein phosphatase activity"/>
    <property type="evidence" value="ECO:0007669"/>
    <property type="project" value="UniProtKB-KW"/>
</dbReference>
<dbReference type="SUPFAM" id="SSF50729">
    <property type="entry name" value="PH domain-like"/>
    <property type="match status" value="1"/>
</dbReference>
<dbReference type="InterPro" id="IPR036860">
    <property type="entry name" value="SH2_dom_sf"/>
</dbReference>
<feature type="compositionally biased region" description="Low complexity" evidence="11">
    <location>
        <begin position="652"/>
        <end position="692"/>
    </location>
</feature>
<dbReference type="InterPro" id="IPR014020">
    <property type="entry name" value="Tensin_C2-dom"/>
</dbReference>
<evidence type="ECO:0000256" key="8">
    <source>
        <dbReference type="ARBA" id="ARBA00022949"/>
    </source>
</evidence>
<evidence type="ECO:0000259" key="12">
    <source>
        <dbReference type="PROSITE" id="PS50001"/>
    </source>
</evidence>
<reference evidence="16 17" key="1">
    <citation type="submission" date="2019-01" db="EMBL/GenBank/DDBJ databases">
        <authorList>
            <person name="Sayadi A."/>
        </authorList>
    </citation>
    <scope>NUCLEOTIDE SEQUENCE [LARGE SCALE GENOMIC DNA]</scope>
</reference>
<dbReference type="SMART" id="SM01326">
    <property type="entry name" value="PTEN_C2"/>
    <property type="match status" value="1"/>
</dbReference>
<evidence type="ECO:0000256" key="4">
    <source>
        <dbReference type="ARBA" id="ARBA00022723"/>
    </source>
</evidence>
<keyword evidence="6" id="KW-0862">Zinc</keyword>
<feature type="domain" description="Phosphatase tensin-type" evidence="14">
    <location>
        <begin position="254"/>
        <end position="426"/>
    </location>
</feature>
<feature type="compositionally biased region" description="Polar residues" evidence="11">
    <location>
        <begin position="124"/>
        <end position="135"/>
    </location>
</feature>
<protein>
    <recommendedName>
        <fullName evidence="18">Tensin</fullName>
    </recommendedName>
</protein>
<dbReference type="GO" id="GO:0046872">
    <property type="term" value="F:metal ion binding"/>
    <property type="evidence" value="ECO:0007669"/>
    <property type="project" value="UniProtKB-KW"/>
</dbReference>
<dbReference type="Gene3D" id="2.60.40.1110">
    <property type="match status" value="1"/>
</dbReference>
<organism evidence="16 17">
    <name type="scientific">Callosobruchus maculatus</name>
    <name type="common">Southern cowpea weevil</name>
    <name type="synonym">Pulse bruchid</name>
    <dbReference type="NCBI Taxonomy" id="64391"/>
    <lineage>
        <taxon>Eukaryota</taxon>
        <taxon>Metazoa</taxon>
        <taxon>Ecdysozoa</taxon>
        <taxon>Arthropoda</taxon>
        <taxon>Hexapoda</taxon>
        <taxon>Insecta</taxon>
        <taxon>Pterygota</taxon>
        <taxon>Neoptera</taxon>
        <taxon>Endopterygota</taxon>
        <taxon>Coleoptera</taxon>
        <taxon>Polyphaga</taxon>
        <taxon>Cucujiformia</taxon>
        <taxon>Chrysomeloidea</taxon>
        <taxon>Chrysomelidae</taxon>
        <taxon>Bruchinae</taxon>
        <taxon>Bruchini</taxon>
        <taxon>Callosobruchus</taxon>
    </lineage>
</organism>
<dbReference type="SMART" id="SM00252">
    <property type="entry name" value="SH2"/>
    <property type="match status" value="1"/>
</dbReference>
<dbReference type="SMART" id="SM00462">
    <property type="entry name" value="PTB"/>
    <property type="match status" value="1"/>
</dbReference>
<dbReference type="PANTHER" id="PTHR45734:SF10">
    <property type="entry name" value="BLISTERY, ISOFORM A"/>
    <property type="match status" value="1"/>
</dbReference>
<keyword evidence="4" id="KW-0479">Metal-binding</keyword>
<dbReference type="EMBL" id="CAACVG010002755">
    <property type="protein sequence ID" value="VEN36871.1"/>
    <property type="molecule type" value="Genomic_DNA"/>
</dbReference>
<dbReference type="InterPro" id="IPR013625">
    <property type="entry name" value="PTB"/>
</dbReference>
<feature type="compositionally biased region" description="Low complexity" evidence="11">
    <location>
        <begin position="1090"/>
        <end position="1099"/>
    </location>
</feature>
<feature type="domain" description="SH2" evidence="12">
    <location>
        <begin position="1321"/>
        <end position="1427"/>
    </location>
</feature>
<proteinExistence type="inferred from homology"/>
<feature type="region of interest" description="Disordered" evidence="11">
    <location>
        <begin position="112"/>
        <end position="138"/>
    </location>
</feature>
<comment type="subcellular location">
    <subcellularLocation>
        <location evidence="1">Cell junction</location>
    </subcellularLocation>
</comment>
<comment type="similarity">
    <text evidence="2">Belongs to the PTEN phosphatase protein family.</text>
</comment>
<dbReference type="InterPro" id="IPR035892">
    <property type="entry name" value="C2_domain_sf"/>
</dbReference>
<evidence type="ECO:0000256" key="10">
    <source>
        <dbReference type="PROSITE-ProRule" id="PRU00191"/>
    </source>
</evidence>
<feature type="compositionally biased region" description="Polar residues" evidence="11">
    <location>
        <begin position="1233"/>
        <end position="1260"/>
    </location>
</feature>
<evidence type="ECO:0000256" key="6">
    <source>
        <dbReference type="ARBA" id="ARBA00022833"/>
    </source>
</evidence>
<feature type="compositionally biased region" description="Polar residues" evidence="11">
    <location>
        <begin position="1205"/>
        <end position="1222"/>
    </location>
</feature>
<evidence type="ECO:0000256" key="7">
    <source>
        <dbReference type="ARBA" id="ARBA00022912"/>
    </source>
</evidence>
<dbReference type="CDD" id="cd20826">
    <property type="entry name" value="C1_TNS2-like"/>
    <property type="match status" value="1"/>
</dbReference>
<keyword evidence="3" id="KW-0597">Phosphoprotein</keyword>
<feature type="region of interest" description="Disordered" evidence="11">
    <location>
        <begin position="232"/>
        <end position="256"/>
    </location>
</feature>
<evidence type="ECO:0000256" key="9">
    <source>
        <dbReference type="ARBA" id="ARBA00022999"/>
    </source>
</evidence>
<keyword evidence="7" id="KW-0904">Protein phosphatase</keyword>
<dbReference type="InterPro" id="IPR002219">
    <property type="entry name" value="PKC_DAG/PE"/>
</dbReference>
<keyword evidence="17" id="KW-1185">Reference proteome</keyword>
<dbReference type="Pfam" id="PF08416">
    <property type="entry name" value="PTB"/>
    <property type="match status" value="1"/>
</dbReference>
<evidence type="ECO:0008006" key="18">
    <source>
        <dbReference type="Google" id="ProtNLM"/>
    </source>
</evidence>
<dbReference type="Pfam" id="PF00017">
    <property type="entry name" value="SH2"/>
    <property type="match status" value="1"/>
</dbReference>
<dbReference type="SUPFAM" id="SSF57889">
    <property type="entry name" value="Cysteine-rich domain"/>
    <property type="match status" value="1"/>
</dbReference>
<feature type="compositionally biased region" description="Polar residues" evidence="11">
    <location>
        <begin position="1154"/>
        <end position="1167"/>
    </location>
</feature>
<feature type="domain" description="Phorbol-ester/DAG-type" evidence="13">
    <location>
        <begin position="46"/>
        <end position="93"/>
    </location>
</feature>
<keyword evidence="8" id="KW-0965">Cell junction</keyword>
<dbReference type="SUPFAM" id="SSF52799">
    <property type="entry name" value="(Phosphotyrosine protein) phosphatases II"/>
    <property type="match status" value="1"/>
</dbReference>
<dbReference type="InterPro" id="IPR029021">
    <property type="entry name" value="Prot-tyrosine_phosphatase-like"/>
</dbReference>
<evidence type="ECO:0000259" key="15">
    <source>
        <dbReference type="PROSITE" id="PS51182"/>
    </source>
</evidence>
<feature type="compositionally biased region" description="Polar residues" evidence="11">
    <location>
        <begin position="1076"/>
        <end position="1089"/>
    </location>
</feature>
<evidence type="ECO:0000256" key="11">
    <source>
        <dbReference type="SAM" id="MobiDB-lite"/>
    </source>
</evidence>
<gene>
    <name evidence="16" type="ORF">CALMAC_LOCUS2323</name>
</gene>
<dbReference type="CDD" id="cd01213">
    <property type="entry name" value="PTB_tensin"/>
    <property type="match status" value="1"/>
</dbReference>
<evidence type="ECO:0000256" key="3">
    <source>
        <dbReference type="ARBA" id="ARBA00022553"/>
    </source>
</evidence>
<dbReference type="GO" id="GO:0005925">
    <property type="term" value="C:focal adhesion"/>
    <property type="evidence" value="ECO:0007669"/>
    <property type="project" value="TreeGrafter"/>
</dbReference>
<dbReference type="CDD" id="cd09927">
    <property type="entry name" value="SH2_Tensin_like"/>
    <property type="match status" value="1"/>
</dbReference>
<dbReference type="InterPro" id="IPR033929">
    <property type="entry name" value="Tensin_PTB"/>
</dbReference>
<dbReference type="InterPro" id="IPR000980">
    <property type="entry name" value="SH2"/>
</dbReference>
<dbReference type="Proteomes" id="UP000410492">
    <property type="component" value="Unassembled WGS sequence"/>
</dbReference>
<accession>A0A653BMN4</accession>
<dbReference type="PROSITE" id="PS50001">
    <property type="entry name" value="SH2"/>
    <property type="match status" value="1"/>
</dbReference>
<dbReference type="Gene3D" id="2.30.29.30">
    <property type="entry name" value="Pleckstrin-homology domain (PH domain)/Phosphotyrosine-binding domain (PTB)"/>
    <property type="match status" value="1"/>
</dbReference>
<dbReference type="PROSITE" id="PS50081">
    <property type="entry name" value="ZF_DAG_PE_2"/>
    <property type="match status" value="1"/>
</dbReference>
<evidence type="ECO:0000256" key="5">
    <source>
        <dbReference type="ARBA" id="ARBA00022801"/>
    </source>
</evidence>
<evidence type="ECO:0000313" key="17">
    <source>
        <dbReference type="Proteomes" id="UP000410492"/>
    </source>
</evidence>
<evidence type="ECO:0000256" key="1">
    <source>
        <dbReference type="ARBA" id="ARBA00004282"/>
    </source>
</evidence>
<feature type="region of interest" description="Disordered" evidence="11">
    <location>
        <begin position="1075"/>
        <end position="1106"/>
    </location>
</feature>
<evidence type="ECO:0000259" key="14">
    <source>
        <dbReference type="PROSITE" id="PS51181"/>
    </source>
</evidence>
<dbReference type="InterPro" id="IPR051484">
    <property type="entry name" value="Tensin_PTEN_phosphatase"/>
</dbReference>
<evidence type="ECO:0000256" key="2">
    <source>
        <dbReference type="ARBA" id="ARBA00007881"/>
    </source>
</evidence>
<dbReference type="PROSITE" id="PS51181">
    <property type="entry name" value="PPASE_TENSIN"/>
    <property type="match status" value="1"/>
</dbReference>
<dbReference type="SUPFAM" id="SSF49562">
    <property type="entry name" value="C2 domain (Calcium/lipid-binding domain, CaLB)"/>
    <property type="match status" value="1"/>
</dbReference>
<dbReference type="Gene3D" id="3.90.190.10">
    <property type="entry name" value="Protein tyrosine phosphatase superfamily"/>
    <property type="match status" value="1"/>
</dbReference>
<dbReference type="PROSITE" id="PS51182">
    <property type="entry name" value="C2_TENSIN"/>
    <property type="match status" value="1"/>
</dbReference>
<dbReference type="InterPro" id="IPR046349">
    <property type="entry name" value="C1-like_sf"/>
</dbReference>
<keyword evidence="5" id="KW-0378">Hydrolase</keyword>
<keyword evidence="9 10" id="KW-0727">SH2 domain</keyword>
<dbReference type="Gene3D" id="3.30.60.20">
    <property type="match status" value="1"/>
</dbReference>
<dbReference type="InterPro" id="IPR011993">
    <property type="entry name" value="PH-like_dom_sf"/>
</dbReference>
<dbReference type="Gene3D" id="3.30.505.10">
    <property type="entry name" value="SH2 domain"/>
    <property type="match status" value="1"/>
</dbReference>
<dbReference type="InterPro" id="IPR029023">
    <property type="entry name" value="Tensin_phosphatase"/>
</dbReference>
<evidence type="ECO:0000259" key="13">
    <source>
        <dbReference type="PROSITE" id="PS50081"/>
    </source>
</evidence>
<feature type="domain" description="C2 tensin-type" evidence="15">
    <location>
        <begin position="431"/>
        <end position="557"/>
    </location>
</feature>
<evidence type="ECO:0000313" key="16">
    <source>
        <dbReference type="EMBL" id="VEN36871.1"/>
    </source>
</evidence>
<feature type="compositionally biased region" description="Polar residues" evidence="11">
    <location>
        <begin position="1267"/>
        <end position="1285"/>
    </location>
</feature>
<name>A0A653BMN4_CALMS</name>
<dbReference type="InterPro" id="IPR035012">
    <property type="entry name" value="Tensin-like_SH2"/>
</dbReference>